<evidence type="ECO:0000313" key="5">
    <source>
        <dbReference type="Proteomes" id="UP000430404"/>
    </source>
</evidence>
<feature type="domain" description="Transposase Synechocystis PCC 6803" evidence="1">
    <location>
        <begin position="3"/>
        <end position="46"/>
    </location>
</feature>
<dbReference type="OrthoDB" id="7068211at2"/>
<organism evidence="3 5">
    <name type="scientific">Acinetobacter proteolyticus</name>
    <dbReference type="NCBI Taxonomy" id="1776741"/>
    <lineage>
        <taxon>Bacteria</taxon>
        <taxon>Pseudomonadati</taxon>
        <taxon>Pseudomonadota</taxon>
        <taxon>Gammaproteobacteria</taxon>
        <taxon>Moraxellales</taxon>
        <taxon>Moraxellaceae</taxon>
        <taxon>Acinetobacter</taxon>
    </lineage>
</organism>
<dbReference type="Proteomes" id="UP000430404">
    <property type="component" value="Unassembled WGS sequence"/>
</dbReference>
<reference evidence="2 4" key="1">
    <citation type="submission" date="2017-12" db="EMBL/GenBank/DDBJ databases">
        <title>Draft Genome sequences of multiple microbial strains isolated from spacecraft associated surfaces.</title>
        <authorList>
            <person name="Seuylemezian A."/>
            <person name="Vaishampayan P."/>
            <person name="Venkateswaran K."/>
        </authorList>
    </citation>
    <scope>NUCLEOTIDE SEQUENCE [LARGE SCALE GENOMIC DNA]</scope>
    <source>
        <strain evidence="2 4">2P01AA</strain>
    </source>
</reference>
<dbReference type="Gene3D" id="1.10.10.60">
    <property type="entry name" value="Homeodomain-like"/>
    <property type="match status" value="1"/>
</dbReference>
<accession>A0A1E7QZF8</accession>
<dbReference type="Proteomes" id="UP000233553">
    <property type="component" value="Unassembled WGS sequence"/>
</dbReference>
<evidence type="ECO:0000313" key="3">
    <source>
        <dbReference type="EMBL" id="VXA56096.1"/>
    </source>
</evidence>
<dbReference type="EMBL" id="CABWKZ010000021">
    <property type="protein sequence ID" value="VXA56096.1"/>
    <property type="molecule type" value="Genomic_DNA"/>
</dbReference>
<evidence type="ECO:0000259" key="1">
    <source>
        <dbReference type="Pfam" id="PF01710"/>
    </source>
</evidence>
<dbReference type="AlphaFoldDB" id="A0A653K645"/>
<accession>A0A653K645</accession>
<reference evidence="3 5" key="2">
    <citation type="submission" date="2019-10" db="EMBL/GenBank/DDBJ databases">
        <authorList>
            <person name="Karimi E."/>
        </authorList>
    </citation>
    <scope>NUCLEOTIDE SEQUENCE [LARGE SCALE GENOMIC DNA]</scope>
    <source>
        <strain evidence="3">Acinetobacter sp. 8BE</strain>
    </source>
</reference>
<dbReference type="InterPro" id="IPR009057">
    <property type="entry name" value="Homeodomain-like_sf"/>
</dbReference>
<protein>
    <submittedName>
        <fullName evidence="3">Transposase</fullName>
    </submittedName>
</protein>
<dbReference type="SUPFAM" id="SSF46689">
    <property type="entry name" value="Homeodomain-like"/>
    <property type="match status" value="1"/>
</dbReference>
<evidence type="ECO:0000313" key="2">
    <source>
        <dbReference type="EMBL" id="PKF32124.1"/>
    </source>
</evidence>
<proteinExistence type="predicted"/>
<dbReference type="InterPro" id="IPR002622">
    <property type="entry name" value="Transposase_14"/>
</dbReference>
<evidence type="ECO:0000313" key="4">
    <source>
        <dbReference type="Proteomes" id="UP000233553"/>
    </source>
</evidence>
<gene>
    <name evidence="3" type="ORF">ACI8B_280021</name>
    <name evidence="2" type="ORF">CW311_15005</name>
</gene>
<dbReference type="EMBL" id="PISJ01000018">
    <property type="protein sequence ID" value="PKF32124.1"/>
    <property type="molecule type" value="Genomic_DNA"/>
</dbReference>
<dbReference type="Pfam" id="PF01710">
    <property type="entry name" value="HTH_Tnp_IS630"/>
    <property type="match status" value="1"/>
</dbReference>
<dbReference type="RefSeq" id="WP_070076528.1">
    <property type="nucleotide sequence ID" value="NZ_CP158965.1"/>
</dbReference>
<name>A0A653K645_9GAMM</name>
<sequence>MRAYSLDLREKVMAAYRQTEHKSKVCKEFDIARSTLDKWIMLEKKTQALIPLPAIRHGRPFSIKDMESFEEFIKTTKFNQIRDLIEPFEQRFGYSVSYSVLWRGLNKIGCLKKEKRL</sequence>